<dbReference type="EMBL" id="JAUKUA010000003">
    <property type="protein sequence ID" value="KAK0720980.1"/>
    <property type="molecule type" value="Genomic_DNA"/>
</dbReference>
<reference evidence="1" key="1">
    <citation type="submission" date="2023-06" db="EMBL/GenBank/DDBJ databases">
        <title>Genome-scale phylogeny and comparative genomics of the fungal order Sordariales.</title>
        <authorList>
            <consortium name="Lawrence Berkeley National Laboratory"/>
            <person name="Hensen N."/>
            <person name="Bonometti L."/>
            <person name="Westerberg I."/>
            <person name="Brannstrom I.O."/>
            <person name="Guillou S."/>
            <person name="Cros-Aarteil S."/>
            <person name="Calhoun S."/>
            <person name="Haridas S."/>
            <person name="Kuo A."/>
            <person name="Mondo S."/>
            <person name="Pangilinan J."/>
            <person name="Riley R."/>
            <person name="Labutti K."/>
            <person name="Andreopoulos B."/>
            <person name="Lipzen A."/>
            <person name="Chen C."/>
            <person name="Yanf M."/>
            <person name="Daum C."/>
            <person name="Ng V."/>
            <person name="Clum A."/>
            <person name="Steindorff A."/>
            <person name="Ohm R."/>
            <person name="Martin F."/>
            <person name="Silar P."/>
            <person name="Natvig D."/>
            <person name="Lalanne C."/>
            <person name="Gautier V."/>
            <person name="Ament-Velasquez S.L."/>
            <person name="Kruys A."/>
            <person name="Hutchinson M.I."/>
            <person name="Powell A.J."/>
            <person name="Barry K."/>
            <person name="Miller A.N."/>
            <person name="Grigoriev I.V."/>
            <person name="Debuchy R."/>
            <person name="Gladieux P."/>
            <person name="Thoren M.H."/>
            <person name="Johannesson H."/>
        </authorList>
    </citation>
    <scope>NUCLEOTIDE SEQUENCE</scope>
    <source>
        <strain evidence="1">SMH4607-1</strain>
    </source>
</reference>
<evidence type="ECO:0000313" key="2">
    <source>
        <dbReference type="Proteomes" id="UP001172102"/>
    </source>
</evidence>
<dbReference type="AlphaFoldDB" id="A0AA40DZ28"/>
<proteinExistence type="predicted"/>
<evidence type="ECO:0000313" key="1">
    <source>
        <dbReference type="EMBL" id="KAK0720980.1"/>
    </source>
</evidence>
<dbReference type="Proteomes" id="UP001172102">
    <property type="component" value="Unassembled WGS sequence"/>
</dbReference>
<sequence length="156" mass="17376">MFSRFSERGICLDVSLATVLPTVQYRRSLAARGSRQTNPPRIRSRHHMALLHRLAIVSPTARHRRIGTLYYMEWPLLPAPHQIPKTSRAANSTPRRGEQALCITISALVECLPPPYRTLRTSRAAHPIPRRGQLVLCTPVLALPLPASASGITHLV</sequence>
<keyword evidence="2" id="KW-1185">Reference proteome</keyword>
<gene>
    <name evidence="1" type="ORF">B0H67DRAFT_577856</name>
</gene>
<name>A0AA40DZ28_9PEZI</name>
<accession>A0AA40DZ28</accession>
<comment type="caution">
    <text evidence="1">The sequence shown here is derived from an EMBL/GenBank/DDBJ whole genome shotgun (WGS) entry which is preliminary data.</text>
</comment>
<organism evidence="1 2">
    <name type="scientific">Lasiosphaeris hirsuta</name>
    <dbReference type="NCBI Taxonomy" id="260670"/>
    <lineage>
        <taxon>Eukaryota</taxon>
        <taxon>Fungi</taxon>
        <taxon>Dikarya</taxon>
        <taxon>Ascomycota</taxon>
        <taxon>Pezizomycotina</taxon>
        <taxon>Sordariomycetes</taxon>
        <taxon>Sordariomycetidae</taxon>
        <taxon>Sordariales</taxon>
        <taxon>Lasiosphaeriaceae</taxon>
        <taxon>Lasiosphaeris</taxon>
    </lineage>
</organism>
<protein>
    <submittedName>
        <fullName evidence="1">Uncharacterized protein</fullName>
    </submittedName>
</protein>